<sequence>MAISTRKLKLQHELRDMKKIWRDPILMTTIVFLIVALSIFILYPLFSVLKVSFIDTGRSFSLDAYRKVLNDLDFRETFWNTIKLGVTVGLLSTIIGFIFAYADAYLKSHFKKLFKLVSILPIISPPFVLALSAIMLFGQFGLVTRQLLGITNANIYGFKGIVIVQTMTFFPIAYLLLIGLLQKIDPALEEASRSMGASRWTTFKTVTLPLMLPGIANAFLLTFIEVVADFSNPMVIGGSYSTLATKIYMQAIGNYDMGGGAAIAVILLVLSILLFILEKCWIEKKSYVTVTGKASKNRIPIEDSHIVWPIDIFCLIITVIVLAFYILIPLGGFFKVMGIDYTLTLDHFKYVFNLGFEAVKDTAVLSLWATPITGILGMVIAFLVARKKFIGRGYIEFVSLLAMAVPGTVLGLGYINAFNTKPLLLTGTALIIVIAFVVRSLPVGIRAGITSLGQIDPAIEEAAQDLGANSQKVFTSVTLPLIKSAFFSGLVYTFVRSMTAVSAVVFLVTPKYQLLTASILSQVDTGRFGVAAAYSTVLIVIVYIAIALMYFGLSKIGVSKSSDNVI</sequence>
<evidence type="ECO:0000256" key="5">
    <source>
        <dbReference type="RuleBase" id="RU363032"/>
    </source>
</evidence>
<feature type="transmembrane region" description="Helical" evidence="5">
    <location>
        <begin position="257"/>
        <end position="277"/>
    </location>
</feature>
<dbReference type="SUPFAM" id="SSF161098">
    <property type="entry name" value="MetI-like"/>
    <property type="match status" value="2"/>
</dbReference>
<dbReference type="InterPro" id="IPR000515">
    <property type="entry name" value="MetI-like"/>
</dbReference>
<keyword evidence="3 5" id="KW-1133">Transmembrane helix</keyword>
<dbReference type="CDD" id="cd06261">
    <property type="entry name" value="TM_PBP2"/>
    <property type="match status" value="2"/>
</dbReference>
<keyword evidence="8" id="KW-1185">Reference proteome</keyword>
<dbReference type="Pfam" id="PF00528">
    <property type="entry name" value="BPD_transp_1"/>
    <property type="match status" value="2"/>
</dbReference>
<feature type="transmembrane region" description="Helical" evidence="5">
    <location>
        <begin position="82"/>
        <end position="101"/>
    </location>
</feature>
<feature type="transmembrane region" description="Helical" evidence="5">
    <location>
        <begin position="160"/>
        <end position="181"/>
    </location>
</feature>
<dbReference type="PANTHER" id="PTHR43496">
    <property type="entry name" value="PROTEIN LPLB"/>
    <property type="match status" value="1"/>
</dbReference>
<comment type="caution">
    <text evidence="7">The sequence shown here is derived from an EMBL/GenBank/DDBJ whole genome shotgun (WGS) entry which is preliminary data.</text>
</comment>
<protein>
    <submittedName>
        <fullName evidence="7">Iron(III) transport system permease protein</fullName>
    </submittedName>
</protein>
<feature type="domain" description="ABC transmembrane type-1" evidence="6">
    <location>
        <begin position="359"/>
        <end position="549"/>
    </location>
</feature>
<feature type="transmembrane region" description="Helical" evidence="5">
    <location>
        <begin position="202"/>
        <end position="224"/>
    </location>
</feature>
<feature type="transmembrane region" description="Helical" evidence="5">
    <location>
        <begin position="397"/>
        <end position="417"/>
    </location>
</feature>
<accession>A0ABS4F450</accession>
<keyword evidence="2 5" id="KW-0812">Transmembrane</keyword>
<evidence type="ECO:0000259" key="6">
    <source>
        <dbReference type="PROSITE" id="PS50928"/>
    </source>
</evidence>
<dbReference type="Proteomes" id="UP000783390">
    <property type="component" value="Unassembled WGS sequence"/>
</dbReference>
<reference evidence="7 8" key="1">
    <citation type="submission" date="2021-03" db="EMBL/GenBank/DDBJ databases">
        <title>Genomic Encyclopedia of Type Strains, Phase IV (KMG-IV): sequencing the most valuable type-strain genomes for metagenomic binning, comparative biology and taxonomic classification.</title>
        <authorList>
            <person name="Goeker M."/>
        </authorList>
    </citation>
    <scope>NUCLEOTIDE SEQUENCE [LARGE SCALE GENOMIC DNA]</scope>
    <source>
        <strain evidence="7 8">DSM 3984</strain>
    </source>
</reference>
<dbReference type="InterPro" id="IPR035906">
    <property type="entry name" value="MetI-like_sf"/>
</dbReference>
<dbReference type="RefSeq" id="WP_209797796.1">
    <property type="nucleotide sequence ID" value="NZ_JAGGJZ010000016.1"/>
</dbReference>
<keyword evidence="5" id="KW-0813">Transport</keyword>
<comment type="subcellular location">
    <subcellularLocation>
        <location evidence="5">Cell membrane</location>
        <topology evidence="5">Multi-pass membrane protein</topology>
    </subcellularLocation>
    <subcellularLocation>
        <location evidence="1">Membrane</location>
        <topology evidence="1">Multi-pass membrane protein</topology>
    </subcellularLocation>
</comment>
<feature type="transmembrane region" description="Helical" evidence="5">
    <location>
        <begin position="25"/>
        <end position="46"/>
    </location>
</feature>
<feature type="transmembrane region" description="Helical" evidence="5">
    <location>
        <begin position="528"/>
        <end position="551"/>
    </location>
</feature>
<evidence type="ECO:0000256" key="3">
    <source>
        <dbReference type="ARBA" id="ARBA00022989"/>
    </source>
</evidence>
<feature type="transmembrane region" description="Helical" evidence="5">
    <location>
        <begin position="113"/>
        <end position="140"/>
    </location>
</feature>
<evidence type="ECO:0000256" key="4">
    <source>
        <dbReference type="ARBA" id="ARBA00023136"/>
    </source>
</evidence>
<proteinExistence type="inferred from homology"/>
<dbReference type="EMBL" id="JAGGJZ010000016">
    <property type="protein sequence ID" value="MBP1890882.1"/>
    <property type="molecule type" value="Genomic_DNA"/>
</dbReference>
<evidence type="ECO:0000256" key="1">
    <source>
        <dbReference type="ARBA" id="ARBA00004141"/>
    </source>
</evidence>
<feature type="transmembrane region" description="Helical" evidence="5">
    <location>
        <begin position="306"/>
        <end position="328"/>
    </location>
</feature>
<organism evidence="7 8">
    <name type="scientific">Clostridium moniliforme</name>
    <dbReference type="NCBI Taxonomy" id="39489"/>
    <lineage>
        <taxon>Bacteria</taxon>
        <taxon>Bacillati</taxon>
        <taxon>Bacillota</taxon>
        <taxon>Clostridia</taxon>
        <taxon>Eubacteriales</taxon>
        <taxon>Clostridiaceae</taxon>
        <taxon>Clostridium</taxon>
    </lineage>
</organism>
<dbReference type="Gene3D" id="1.10.3720.10">
    <property type="entry name" value="MetI-like"/>
    <property type="match status" value="2"/>
</dbReference>
<feature type="transmembrane region" description="Helical" evidence="5">
    <location>
        <begin position="485"/>
        <end position="508"/>
    </location>
</feature>
<dbReference type="PROSITE" id="PS50928">
    <property type="entry name" value="ABC_TM1"/>
    <property type="match status" value="2"/>
</dbReference>
<feature type="domain" description="ABC transmembrane type-1" evidence="6">
    <location>
        <begin position="78"/>
        <end position="278"/>
    </location>
</feature>
<dbReference type="PANTHER" id="PTHR43496:SF1">
    <property type="entry name" value="POLYGALACTURONAN_RHAMNOGALACTURONAN TRANSPORT SYSTEM PERMEASE PROTEIN YTEP"/>
    <property type="match status" value="1"/>
</dbReference>
<evidence type="ECO:0000313" key="8">
    <source>
        <dbReference type="Proteomes" id="UP000783390"/>
    </source>
</evidence>
<feature type="transmembrane region" description="Helical" evidence="5">
    <location>
        <begin position="363"/>
        <end position="385"/>
    </location>
</feature>
<gene>
    <name evidence="7" type="ORF">J2Z53_002510</name>
</gene>
<evidence type="ECO:0000256" key="2">
    <source>
        <dbReference type="ARBA" id="ARBA00022692"/>
    </source>
</evidence>
<feature type="transmembrane region" description="Helical" evidence="5">
    <location>
        <begin position="423"/>
        <end position="441"/>
    </location>
</feature>
<keyword evidence="4 5" id="KW-0472">Membrane</keyword>
<evidence type="ECO:0000313" key="7">
    <source>
        <dbReference type="EMBL" id="MBP1890882.1"/>
    </source>
</evidence>
<comment type="similarity">
    <text evidence="5">Belongs to the binding-protein-dependent transport system permease family.</text>
</comment>
<name>A0ABS4F450_9CLOT</name>